<evidence type="ECO:0000313" key="11">
    <source>
        <dbReference type="Proteomes" id="UP001652622"/>
    </source>
</evidence>
<evidence type="ECO:0000256" key="9">
    <source>
        <dbReference type="SAM" id="Phobius"/>
    </source>
</evidence>
<evidence type="ECO:0000259" key="10">
    <source>
        <dbReference type="PROSITE" id="PS50262"/>
    </source>
</evidence>
<gene>
    <name evidence="12" type="primary">LOC117675901</name>
</gene>
<dbReference type="InterPro" id="IPR017452">
    <property type="entry name" value="GPCR_Rhodpsn_7TM"/>
</dbReference>
<feature type="transmembrane region" description="Helical" evidence="9">
    <location>
        <begin position="79"/>
        <end position="104"/>
    </location>
</feature>
<evidence type="ECO:0000256" key="2">
    <source>
        <dbReference type="ARBA" id="ARBA00022692"/>
    </source>
</evidence>
<feature type="transmembrane region" description="Helical" evidence="9">
    <location>
        <begin position="124"/>
        <end position="145"/>
    </location>
</feature>
<dbReference type="PRINTS" id="PR01157">
    <property type="entry name" value="P2YPURNOCPTR"/>
</dbReference>
<keyword evidence="3 9" id="KW-1133">Transmembrane helix</keyword>
<dbReference type="PANTHER" id="PTHR24232">
    <property type="entry name" value="G-PROTEIN COUPLED RECEPTOR"/>
    <property type="match status" value="1"/>
</dbReference>
<dbReference type="Pfam" id="PF00001">
    <property type="entry name" value="7tm_1"/>
    <property type="match status" value="1"/>
</dbReference>
<dbReference type="PROSITE" id="PS50262">
    <property type="entry name" value="G_PROTEIN_RECEP_F1_2"/>
    <property type="match status" value="1"/>
</dbReference>
<evidence type="ECO:0000256" key="1">
    <source>
        <dbReference type="ARBA" id="ARBA00004141"/>
    </source>
</evidence>
<evidence type="ECO:0000256" key="6">
    <source>
        <dbReference type="ARBA" id="ARBA00023170"/>
    </source>
</evidence>
<keyword evidence="4" id="KW-0297">G-protein coupled receptor</keyword>
<evidence type="ECO:0000256" key="3">
    <source>
        <dbReference type="ARBA" id="ARBA00022989"/>
    </source>
</evidence>
<evidence type="ECO:0000256" key="5">
    <source>
        <dbReference type="ARBA" id="ARBA00023136"/>
    </source>
</evidence>
<evidence type="ECO:0000256" key="7">
    <source>
        <dbReference type="ARBA" id="ARBA00023180"/>
    </source>
</evidence>
<keyword evidence="8" id="KW-0807">Transducer</keyword>
<evidence type="ECO:0000256" key="4">
    <source>
        <dbReference type="ARBA" id="ARBA00023040"/>
    </source>
</evidence>
<dbReference type="RefSeq" id="XP_034290852.1">
    <property type="nucleotide sequence ID" value="XM_034434961.2"/>
</dbReference>
<dbReference type="GO" id="GO:0007200">
    <property type="term" value="P:phospholipase C-activating G protein-coupled receptor signaling pathway"/>
    <property type="evidence" value="ECO:0007669"/>
    <property type="project" value="TreeGrafter"/>
</dbReference>
<organism evidence="11 12">
    <name type="scientific">Pantherophis guttatus</name>
    <name type="common">Corn snake</name>
    <name type="synonym">Elaphe guttata</name>
    <dbReference type="NCBI Taxonomy" id="94885"/>
    <lineage>
        <taxon>Eukaryota</taxon>
        <taxon>Metazoa</taxon>
        <taxon>Chordata</taxon>
        <taxon>Craniata</taxon>
        <taxon>Vertebrata</taxon>
        <taxon>Euteleostomi</taxon>
        <taxon>Lepidosauria</taxon>
        <taxon>Squamata</taxon>
        <taxon>Bifurcata</taxon>
        <taxon>Unidentata</taxon>
        <taxon>Episquamata</taxon>
        <taxon>Toxicofera</taxon>
        <taxon>Serpentes</taxon>
        <taxon>Colubroidea</taxon>
        <taxon>Colubridae</taxon>
        <taxon>Colubrinae</taxon>
        <taxon>Pantherophis</taxon>
    </lineage>
</organism>
<dbReference type="InterPro" id="IPR000276">
    <property type="entry name" value="GPCR_Rhodpsn"/>
</dbReference>
<dbReference type="PANTHER" id="PTHR24232:SF6">
    <property type="entry name" value="PURINERGIC RECEPTOR P2Y, G-PROTEIN COUPLED 10B"/>
    <property type="match status" value="1"/>
</dbReference>
<name>A0A6P9D5A6_PANGU</name>
<sequence length="347" mass="39580">MLQMGDQNLSIGGTSPSPFTGNGTEMMGSPGMNCSEPGQDFQHTFYAATYSIIFIPGLLTNSIALWMLCLFIRKQNKAIIFLLNLATADFIHVLSLPLRIYYYVNYKWPFGLFLCQLCFYLKYLNMYASICFLTCISVQRYLFLLHPFMAKNWKKGYDVAISATVWLVVGVACLTFPLLRKTLSSEACFSDLSIEKIQNTAALIGMLIVAELVGFLFPLAIIVYCTAKTRASLQEYQMPLQNTAKKQKALRMVSMCAVVFFVCFAPYHLMFFFFMLVKEDVVKGCAVKQSVLYLHPFFLSLASFNCCLDPFLYFFVTREFNDRIPTYRSLSFRNRLLSKESASSMKE</sequence>
<feature type="transmembrane region" description="Helical" evidence="9">
    <location>
        <begin position="297"/>
        <end position="316"/>
    </location>
</feature>
<keyword evidence="7" id="KW-0325">Glycoprotein</keyword>
<evidence type="ECO:0000256" key="8">
    <source>
        <dbReference type="ARBA" id="ARBA00023224"/>
    </source>
</evidence>
<dbReference type="OMA" id="FFFMLVK"/>
<evidence type="ECO:0000313" key="12">
    <source>
        <dbReference type="RefSeq" id="XP_034290852.1"/>
    </source>
</evidence>
<feature type="domain" description="G-protein coupled receptors family 1 profile" evidence="10">
    <location>
        <begin position="60"/>
        <end position="313"/>
    </location>
</feature>
<feature type="transmembrane region" description="Helical" evidence="9">
    <location>
        <begin position="157"/>
        <end position="179"/>
    </location>
</feature>
<proteinExistence type="predicted"/>
<dbReference type="GeneID" id="117675901"/>
<dbReference type="GO" id="GO:0035025">
    <property type="term" value="P:positive regulation of Rho protein signal transduction"/>
    <property type="evidence" value="ECO:0007669"/>
    <property type="project" value="TreeGrafter"/>
</dbReference>
<dbReference type="GO" id="GO:0005886">
    <property type="term" value="C:plasma membrane"/>
    <property type="evidence" value="ECO:0007669"/>
    <property type="project" value="TreeGrafter"/>
</dbReference>
<dbReference type="GO" id="GO:0004930">
    <property type="term" value="F:G protein-coupled receptor activity"/>
    <property type="evidence" value="ECO:0007669"/>
    <property type="project" value="UniProtKB-KW"/>
</dbReference>
<reference evidence="12" key="1">
    <citation type="submission" date="2025-08" db="UniProtKB">
        <authorList>
            <consortium name="RefSeq"/>
        </authorList>
    </citation>
    <scope>IDENTIFICATION</scope>
    <source>
        <tissue evidence="12">Blood</tissue>
    </source>
</reference>
<dbReference type="SUPFAM" id="SSF81321">
    <property type="entry name" value="Family A G protein-coupled receptor-like"/>
    <property type="match status" value="1"/>
</dbReference>
<keyword evidence="11" id="KW-1185">Reference proteome</keyword>
<dbReference type="InParanoid" id="A0A6P9D5A6"/>
<keyword evidence="5 9" id="KW-0472">Membrane</keyword>
<accession>A0A6P9D5A6</accession>
<keyword evidence="6" id="KW-0675">Receptor</keyword>
<comment type="subcellular location">
    <subcellularLocation>
        <location evidence="1">Membrane</location>
        <topology evidence="1">Multi-pass membrane protein</topology>
    </subcellularLocation>
</comment>
<feature type="transmembrane region" description="Helical" evidence="9">
    <location>
        <begin position="45"/>
        <end position="72"/>
    </location>
</feature>
<dbReference type="Proteomes" id="UP001652622">
    <property type="component" value="Unplaced"/>
</dbReference>
<dbReference type="AlphaFoldDB" id="A0A6P9D5A6"/>
<dbReference type="PRINTS" id="PR00237">
    <property type="entry name" value="GPCRRHODOPSN"/>
</dbReference>
<feature type="transmembrane region" description="Helical" evidence="9">
    <location>
        <begin position="199"/>
        <end position="227"/>
    </location>
</feature>
<dbReference type="Gene3D" id="1.20.1070.10">
    <property type="entry name" value="Rhodopsin 7-helix transmembrane proteins"/>
    <property type="match status" value="1"/>
</dbReference>
<protein>
    <submittedName>
        <fullName evidence="12">P2Y purinoceptor 10</fullName>
    </submittedName>
</protein>
<keyword evidence="2 9" id="KW-0812">Transmembrane</keyword>
<feature type="transmembrane region" description="Helical" evidence="9">
    <location>
        <begin position="248"/>
        <end position="277"/>
    </location>
</feature>
<dbReference type="KEGG" id="pgut:117675901"/>